<protein>
    <submittedName>
        <fullName evidence="1">Uncharacterized protein</fullName>
    </submittedName>
</protein>
<reference evidence="1" key="1">
    <citation type="journal article" date="2015" name="Nature">
        <title>Complex archaea that bridge the gap between prokaryotes and eukaryotes.</title>
        <authorList>
            <person name="Spang A."/>
            <person name="Saw J.H."/>
            <person name="Jorgensen S.L."/>
            <person name="Zaremba-Niedzwiedzka K."/>
            <person name="Martijn J."/>
            <person name="Lind A.E."/>
            <person name="van Eijk R."/>
            <person name="Schleper C."/>
            <person name="Guy L."/>
            <person name="Ettema T.J."/>
        </authorList>
    </citation>
    <scope>NUCLEOTIDE SEQUENCE</scope>
</reference>
<dbReference type="AlphaFoldDB" id="A0A0F9C125"/>
<sequence length="59" mass="6971">MGKLDDDIPIMIEDCLQRESKLSEWEAEFIDSIDSQLRGEGSLTQKQQEMLERIWDRIT</sequence>
<name>A0A0F9C125_9ZZZZ</name>
<evidence type="ECO:0000313" key="1">
    <source>
        <dbReference type="EMBL" id="KKL19927.1"/>
    </source>
</evidence>
<organism evidence="1">
    <name type="scientific">marine sediment metagenome</name>
    <dbReference type="NCBI Taxonomy" id="412755"/>
    <lineage>
        <taxon>unclassified sequences</taxon>
        <taxon>metagenomes</taxon>
        <taxon>ecological metagenomes</taxon>
    </lineage>
</organism>
<gene>
    <name evidence="1" type="ORF">LCGC14_2460580</name>
</gene>
<dbReference type="EMBL" id="LAZR01038303">
    <property type="protein sequence ID" value="KKL19927.1"/>
    <property type="molecule type" value="Genomic_DNA"/>
</dbReference>
<comment type="caution">
    <text evidence="1">The sequence shown here is derived from an EMBL/GenBank/DDBJ whole genome shotgun (WGS) entry which is preliminary data.</text>
</comment>
<accession>A0A0F9C125</accession>
<proteinExistence type="predicted"/>